<dbReference type="SUPFAM" id="SSF49785">
    <property type="entry name" value="Galactose-binding domain-like"/>
    <property type="match status" value="1"/>
</dbReference>
<proteinExistence type="predicted"/>
<evidence type="ECO:0008006" key="3">
    <source>
        <dbReference type="Google" id="ProtNLM"/>
    </source>
</evidence>
<comment type="caution">
    <text evidence="1">The sequence shown here is derived from an EMBL/GenBank/DDBJ whole genome shotgun (WGS) entry which is preliminary data.</text>
</comment>
<reference evidence="1" key="1">
    <citation type="journal article" date="2023" name="Mol. Biol. Evol.">
        <title>Third-Generation Sequencing Reveals the Adaptive Role of the Epigenome in Three Deep-Sea Polychaetes.</title>
        <authorList>
            <person name="Perez M."/>
            <person name="Aroh O."/>
            <person name="Sun Y."/>
            <person name="Lan Y."/>
            <person name="Juniper S.K."/>
            <person name="Young C.R."/>
            <person name="Angers B."/>
            <person name="Qian P.Y."/>
        </authorList>
    </citation>
    <scope>NUCLEOTIDE SEQUENCE</scope>
    <source>
        <strain evidence="1">P08H-3</strain>
    </source>
</reference>
<accession>A0AAD9IRQ1</accession>
<dbReference type="AlphaFoldDB" id="A0AAD9IRQ1"/>
<protein>
    <recommendedName>
        <fullName evidence="3">Fucolectin tachylectin-4 pentraxin-1 domain-containing protein</fullName>
    </recommendedName>
</protein>
<evidence type="ECO:0000313" key="2">
    <source>
        <dbReference type="Proteomes" id="UP001208570"/>
    </source>
</evidence>
<evidence type="ECO:0000313" key="1">
    <source>
        <dbReference type="EMBL" id="KAK2139444.1"/>
    </source>
</evidence>
<dbReference type="Pfam" id="PF22633">
    <property type="entry name" value="F5_F8_type_C_2"/>
    <property type="match status" value="1"/>
</dbReference>
<gene>
    <name evidence="1" type="ORF">LSH36_1781g00008</name>
</gene>
<name>A0AAD9IRQ1_9ANNE</name>
<dbReference type="Proteomes" id="UP001208570">
    <property type="component" value="Unassembled WGS sequence"/>
</dbReference>
<keyword evidence="2" id="KW-1185">Reference proteome</keyword>
<dbReference type="InterPro" id="IPR008979">
    <property type="entry name" value="Galactose-bd-like_sf"/>
</dbReference>
<dbReference type="Gene3D" id="2.60.120.260">
    <property type="entry name" value="Galactose-binding domain-like"/>
    <property type="match status" value="1"/>
</dbReference>
<organism evidence="1 2">
    <name type="scientific">Paralvinella palmiformis</name>
    <dbReference type="NCBI Taxonomy" id="53620"/>
    <lineage>
        <taxon>Eukaryota</taxon>
        <taxon>Metazoa</taxon>
        <taxon>Spiralia</taxon>
        <taxon>Lophotrochozoa</taxon>
        <taxon>Annelida</taxon>
        <taxon>Polychaeta</taxon>
        <taxon>Sedentaria</taxon>
        <taxon>Canalipalpata</taxon>
        <taxon>Terebellida</taxon>
        <taxon>Terebelliformia</taxon>
        <taxon>Alvinellidae</taxon>
        <taxon>Paralvinella</taxon>
    </lineage>
</organism>
<sequence length="272" mass="30954">MNCFSSLTQIWVTHSITVHRTSNLSYRKSARFHGQTTAVTGDSSKAVDGRPEPSCTDVAFSSGTTAQWSVDLGYQYKIVNITIHFSTVSYKYRNDFIIRVSTTDPYSDPDVGCIKINSDTIPPPTYTISCPDKTIGRYVYFSRLPQGYEPNRMVLCEMIVISYKQIVNGPVAPAGKQLLIFSMLKTIIILLLSTNFIEKNRVYDAPSTGDGQSHSQGTRYKIMNKRSDVEETKKSKSVKQWFWRLEKKCSDDYVEGQEYGRSRSDMLEKYLF</sequence>
<dbReference type="EMBL" id="JAODUP010001780">
    <property type="protein sequence ID" value="KAK2139444.1"/>
    <property type="molecule type" value="Genomic_DNA"/>
</dbReference>